<comment type="similarity">
    <text evidence="3">Belongs to the methyltransferase superfamily. Arsenite methyltransferase family.</text>
</comment>
<dbReference type="GO" id="GO:0032259">
    <property type="term" value="P:methylation"/>
    <property type="evidence" value="ECO:0007669"/>
    <property type="project" value="UniProtKB-KW"/>
</dbReference>
<keyword evidence="10" id="KW-0489">Methyltransferase</keyword>
<dbReference type="InterPro" id="IPR029063">
    <property type="entry name" value="SAM-dependent_MTases_sf"/>
</dbReference>
<evidence type="ECO:0000313" key="11">
    <source>
        <dbReference type="Proteomes" id="UP000195137"/>
    </source>
</evidence>
<evidence type="ECO:0000256" key="5">
    <source>
        <dbReference type="ARBA" id="ARBA00034545"/>
    </source>
</evidence>
<dbReference type="RefSeq" id="WP_161490752.1">
    <property type="nucleotide sequence ID" value="NZ_MRZU01000003.1"/>
</dbReference>
<dbReference type="Proteomes" id="UP000195137">
    <property type="component" value="Unassembled WGS sequence"/>
</dbReference>
<dbReference type="OrthoDB" id="147504at2157"/>
<dbReference type="PANTHER" id="PTHR43675:SF8">
    <property type="entry name" value="ARSENITE METHYLTRANSFERASE"/>
    <property type="match status" value="1"/>
</dbReference>
<feature type="domain" description="Methyltransferase" evidence="9">
    <location>
        <begin position="55"/>
        <end position="197"/>
    </location>
</feature>
<evidence type="ECO:0000256" key="8">
    <source>
        <dbReference type="ARBA" id="ARBA00048428"/>
    </source>
</evidence>
<sequence>MKEEIKEFYSKVAEGEFEGFTEIDVNESPEAENASKHLISLGCDYPLQDIEVEGNEKVLELGSGGGINCFITSQLVPNGEVVGLDFSGEMAVKAQKDINDLKIENIHFVVGDAENIPFQKNTFDIIFTNCVLNLIKKEKAIKSIKKILKPTGHAYFSEIIVNKDIPGKLRKDISMVVTCLAGANTQKELQEKLNQNGLEIKETQNKERILSMEPEGLEFHKVRITAKHIN</sequence>
<dbReference type="EMBL" id="MRZU01000003">
    <property type="protein sequence ID" value="OUJ19129.1"/>
    <property type="molecule type" value="Genomic_DNA"/>
</dbReference>
<comment type="caution">
    <text evidence="10">The sequence shown here is derived from an EMBL/GenBank/DDBJ whole genome shotgun (WGS) entry which is preliminary data.</text>
</comment>
<gene>
    <name evidence="10" type="ORF">AMET1_0781</name>
</gene>
<evidence type="ECO:0000259" key="9">
    <source>
        <dbReference type="Pfam" id="PF13847"/>
    </source>
</evidence>
<comment type="catalytic activity">
    <reaction evidence="7">
        <text>arsenic triglutathione + 2 [thioredoxin]-dithiol + 2 S-adenosyl-L-methionine + H2O = dimethylarsinous acid + 2 [thioredoxin]-disulfide + 3 glutathione + 2 S-adenosyl-L-homocysteine + 2 H(+)</text>
        <dbReference type="Rhea" id="RHEA:69464"/>
        <dbReference type="Rhea" id="RHEA-COMP:10698"/>
        <dbReference type="Rhea" id="RHEA-COMP:10700"/>
        <dbReference type="ChEBI" id="CHEBI:15377"/>
        <dbReference type="ChEBI" id="CHEBI:15378"/>
        <dbReference type="ChEBI" id="CHEBI:23808"/>
        <dbReference type="ChEBI" id="CHEBI:29950"/>
        <dbReference type="ChEBI" id="CHEBI:50058"/>
        <dbReference type="ChEBI" id="CHEBI:57856"/>
        <dbReference type="ChEBI" id="CHEBI:57925"/>
        <dbReference type="ChEBI" id="CHEBI:59789"/>
        <dbReference type="ChEBI" id="CHEBI:183640"/>
        <dbReference type="EC" id="2.1.1.137"/>
    </reaction>
</comment>
<dbReference type="Gene3D" id="3.40.50.150">
    <property type="entry name" value="Vaccinia Virus protein VP39"/>
    <property type="match status" value="1"/>
</dbReference>
<evidence type="ECO:0000256" key="1">
    <source>
        <dbReference type="ARBA" id="ARBA00022679"/>
    </source>
</evidence>
<keyword evidence="2" id="KW-0949">S-adenosyl-L-methionine</keyword>
<dbReference type="InterPro" id="IPR026669">
    <property type="entry name" value="Arsenite_MeTrfase-like"/>
</dbReference>
<comment type="catalytic activity">
    <reaction evidence="6">
        <text>arsenic triglutathione + [thioredoxin]-dithiol + S-adenosyl-L-methionine + 2 H2O = methylarsonous acid + [thioredoxin]-disulfide + 3 glutathione + S-adenosyl-L-homocysteine + H(+)</text>
        <dbReference type="Rhea" id="RHEA:69460"/>
        <dbReference type="Rhea" id="RHEA-COMP:10698"/>
        <dbReference type="Rhea" id="RHEA-COMP:10700"/>
        <dbReference type="ChEBI" id="CHEBI:15377"/>
        <dbReference type="ChEBI" id="CHEBI:15378"/>
        <dbReference type="ChEBI" id="CHEBI:17826"/>
        <dbReference type="ChEBI" id="CHEBI:29950"/>
        <dbReference type="ChEBI" id="CHEBI:50058"/>
        <dbReference type="ChEBI" id="CHEBI:57856"/>
        <dbReference type="ChEBI" id="CHEBI:57925"/>
        <dbReference type="ChEBI" id="CHEBI:59789"/>
        <dbReference type="ChEBI" id="CHEBI:183640"/>
        <dbReference type="EC" id="2.1.1.137"/>
    </reaction>
</comment>
<dbReference type="PANTHER" id="PTHR43675">
    <property type="entry name" value="ARSENITE METHYLTRANSFERASE"/>
    <property type="match status" value="1"/>
</dbReference>
<evidence type="ECO:0000313" key="10">
    <source>
        <dbReference type="EMBL" id="OUJ19129.1"/>
    </source>
</evidence>
<evidence type="ECO:0000256" key="2">
    <source>
        <dbReference type="ARBA" id="ARBA00022691"/>
    </source>
</evidence>
<dbReference type="CDD" id="cd02440">
    <property type="entry name" value="AdoMet_MTases"/>
    <property type="match status" value="1"/>
</dbReference>
<evidence type="ECO:0000256" key="3">
    <source>
        <dbReference type="ARBA" id="ARBA00034487"/>
    </source>
</evidence>
<keyword evidence="11" id="KW-1185">Reference proteome</keyword>
<evidence type="ECO:0000256" key="6">
    <source>
        <dbReference type="ARBA" id="ARBA00047941"/>
    </source>
</evidence>
<reference evidence="10 11" key="1">
    <citation type="submission" date="2016-12" db="EMBL/GenBank/DDBJ databases">
        <title>Discovery of methanogenic haloarchaea.</title>
        <authorList>
            <person name="Sorokin D.Y."/>
            <person name="Makarova K.S."/>
            <person name="Abbas B."/>
            <person name="Ferrer M."/>
            <person name="Golyshin P.N."/>
        </authorList>
    </citation>
    <scope>NUCLEOTIDE SEQUENCE [LARGE SCALE GENOMIC DNA]</scope>
    <source>
        <strain evidence="10">AMET1</strain>
    </source>
</reference>
<dbReference type="InterPro" id="IPR025714">
    <property type="entry name" value="Methyltranfer_dom"/>
</dbReference>
<proteinExistence type="inferred from homology"/>
<accession>A0A1Y3GCK0</accession>
<name>A0A1Y3GCK0_9EURY</name>
<evidence type="ECO:0000256" key="4">
    <source>
        <dbReference type="ARBA" id="ARBA00034521"/>
    </source>
</evidence>
<keyword evidence="1 10" id="KW-0808">Transferase</keyword>
<dbReference type="GO" id="GO:0030791">
    <property type="term" value="F:arsenite methyltransferase activity"/>
    <property type="evidence" value="ECO:0007669"/>
    <property type="project" value="UniProtKB-EC"/>
</dbReference>
<dbReference type="Pfam" id="PF13847">
    <property type="entry name" value="Methyltransf_31"/>
    <property type="match status" value="1"/>
</dbReference>
<dbReference type="SUPFAM" id="SSF53335">
    <property type="entry name" value="S-adenosyl-L-methionine-dependent methyltransferases"/>
    <property type="match status" value="1"/>
</dbReference>
<dbReference type="AlphaFoldDB" id="A0A1Y3GCK0"/>
<evidence type="ECO:0000256" key="7">
    <source>
        <dbReference type="ARBA" id="ARBA00047943"/>
    </source>
</evidence>
<protein>
    <recommendedName>
        <fullName evidence="5">Arsenite methyltransferase</fullName>
        <ecNumber evidence="4">2.1.1.137</ecNumber>
    </recommendedName>
</protein>
<dbReference type="EC" id="2.1.1.137" evidence="4"/>
<organism evidence="10 11">
    <name type="scientific">Methanonatronarchaeum thermophilum</name>
    <dbReference type="NCBI Taxonomy" id="1927129"/>
    <lineage>
        <taxon>Archaea</taxon>
        <taxon>Methanobacteriati</taxon>
        <taxon>Methanobacteriota</taxon>
        <taxon>Methanonatronarchaeia</taxon>
        <taxon>Methanonatronarchaeales</taxon>
        <taxon>Methanonatronarchaeaceae</taxon>
        <taxon>Methanonatronarchaeum</taxon>
    </lineage>
</organism>
<comment type="catalytic activity">
    <reaction evidence="8">
        <text>arsenic triglutathione + 3 [thioredoxin]-dithiol + 3 S-adenosyl-L-methionine = trimethylarsine + 3 [thioredoxin]-disulfide + 3 glutathione + 3 S-adenosyl-L-homocysteine + 3 H(+)</text>
        <dbReference type="Rhea" id="RHEA:69432"/>
        <dbReference type="Rhea" id="RHEA-COMP:10698"/>
        <dbReference type="Rhea" id="RHEA-COMP:10700"/>
        <dbReference type="ChEBI" id="CHEBI:15378"/>
        <dbReference type="ChEBI" id="CHEBI:27130"/>
        <dbReference type="ChEBI" id="CHEBI:29950"/>
        <dbReference type="ChEBI" id="CHEBI:50058"/>
        <dbReference type="ChEBI" id="CHEBI:57856"/>
        <dbReference type="ChEBI" id="CHEBI:57925"/>
        <dbReference type="ChEBI" id="CHEBI:59789"/>
        <dbReference type="ChEBI" id="CHEBI:183640"/>
        <dbReference type="EC" id="2.1.1.137"/>
    </reaction>
</comment>